<accession>A0A5C3Q9R4</accession>
<dbReference type="Proteomes" id="UP000305067">
    <property type="component" value="Unassembled WGS sequence"/>
</dbReference>
<keyword evidence="2" id="KW-1185">Reference proteome</keyword>
<dbReference type="AlphaFoldDB" id="A0A5C3Q9R4"/>
<name>A0A5C3Q9R4_9AGAR</name>
<feature type="non-terminal residue" evidence="1">
    <location>
        <position position="1"/>
    </location>
</feature>
<proteinExistence type="predicted"/>
<evidence type="ECO:0000313" key="1">
    <source>
        <dbReference type="EMBL" id="TFK98742.1"/>
    </source>
</evidence>
<reference evidence="1 2" key="1">
    <citation type="journal article" date="2019" name="Nat. Ecol. Evol.">
        <title>Megaphylogeny resolves global patterns of mushroom evolution.</title>
        <authorList>
            <person name="Varga T."/>
            <person name="Krizsan K."/>
            <person name="Foldi C."/>
            <person name="Dima B."/>
            <person name="Sanchez-Garcia M."/>
            <person name="Sanchez-Ramirez S."/>
            <person name="Szollosi G.J."/>
            <person name="Szarkandi J.G."/>
            <person name="Papp V."/>
            <person name="Albert L."/>
            <person name="Andreopoulos W."/>
            <person name="Angelini C."/>
            <person name="Antonin V."/>
            <person name="Barry K.W."/>
            <person name="Bougher N.L."/>
            <person name="Buchanan P."/>
            <person name="Buyck B."/>
            <person name="Bense V."/>
            <person name="Catcheside P."/>
            <person name="Chovatia M."/>
            <person name="Cooper J."/>
            <person name="Damon W."/>
            <person name="Desjardin D."/>
            <person name="Finy P."/>
            <person name="Geml J."/>
            <person name="Haridas S."/>
            <person name="Hughes K."/>
            <person name="Justo A."/>
            <person name="Karasinski D."/>
            <person name="Kautmanova I."/>
            <person name="Kiss B."/>
            <person name="Kocsube S."/>
            <person name="Kotiranta H."/>
            <person name="LaButti K.M."/>
            <person name="Lechner B.E."/>
            <person name="Liimatainen K."/>
            <person name="Lipzen A."/>
            <person name="Lukacs Z."/>
            <person name="Mihaltcheva S."/>
            <person name="Morgado L.N."/>
            <person name="Niskanen T."/>
            <person name="Noordeloos M.E."/>
            <person name="Ohm R.A."/>
            <person name="Ortiz-Santana B."/>
            <person name="Ovrebo C."/>
            <person name="Racz N."/>
            <person name="Riley R."/>
            <person name="Savchenko A."/>
            <person name="Shiryaev A."/>
            <person name="Soop K."/>
            <person name="Spirin V."/>
            <person name="Szebenyi C."/>
            <person name="Tomsovsky M."/>
            <person name="Tulloss R.E."/>
            <person name="Uehling J."/>
            <person name="Grigoriev I.V."/>
            <person name="Vagvolgyi C."/>
            <person name="Papp T."/>
            <person name="Martin F.M."/>
            <person name="Miettinen O."/>
            <person name="Hibbett D.S."/>
            <person name="Nagy L.G."/>
        </authorList>
    </citation>
    <scope>NUCLEOTIDE SEQUENCE [LARGE SCALE GENOMIC DNA]</scope>
    <source>
        <strain evidence="1 2">CBS 309.79</strain>
    </source>
</reference>
<organism evidence="1 2">
    <name type="scientific">Pterulicium gracile</name>
    <dbReference type="NCBI Taxonomy" id="1884261"/>
    <lineage>
        <taxon>Eukaryota</taxon>
        <taxon>Fungi</taxon>
        <taxon>Dikarya</taxon>
        <taxon>Basidiomycota</taxon>
        <taxon>Agaricomycotina</taxon>
        <taxon>Agaricomycetes</taxon>
        <taxon>Agaricomycetidae</taxon>
        <taxon>Agaricales</taxon>
        <taxon>Pleurotineae</taxon>
        <taxon>Pterulaceae</taxon>
        <taxon>Pterulicium</taxon>
    </lineage>
</organism>
<evidence type="ECO:0000313" key="2">
    <source>
        <dbReference type="Proteomes" id="UP000305067"/>
    </source>
</evidence>
<gene>
    <name evidence="1" type="ORF">BDV98DRAFT_572159</name>
</gene>
<dbReference type="EMBL" id="ML178837">
    <property type="protein sequence ID" value="TFK98742.1"/>
    <property type="molecule type" value="Genomic_DNA"/>
</dbReference>
<protein>
    <submittedName>
        <fullName evidence="1">Uncharacterized protein</fullName>
    </submittedName>
</protein>
<sequence length="212" mass="23867">IFGKSVPYAVERVVNQLIVETHQSRFDLCLLLDGKPCLRREQRQLLSKVTSRPIMTSRYTLLYDLTRLVVACAPEFCEFAELLAYRFMSDDIQLPGEFLTLRRAIKNYVAACEDRVGFLGIQRAKGEFLHTTFLLALSLRIRSITSISPTQSVASKEVAVLRLRLLYIFSTTGCNRSTGPFPSCARERWSKIAGATMYDPTSSTSSVEPAKV</sequence>